<evidence type="ECO:0000256" key="2">
    <source>
        <dbReference type="ARBA" id="ARBA00022771"/>
    </source>
</evidence>
<keyword evidence="3" id="KW-0862">Zinc</keyword>
<accession>A0A2K8N789</accession>
<sequence>METEALRQRLVQEAAELSERLGRNGGFGLDRPMNDSVGELSGYDNHPADLGSDMFERGKDMALREAGFRRLDQVQEALARIDRGTYGVCERCGRPIGEARLEADPAAGLCMGCQQREDDREGDDNRPVEEAFLAPGFGRTFMDGQDQTGYDGEDAWQDVAFYGTSSDVVRTFSPQSDDDDDEG</sequence>
<dbReference type="PANTHER" id="PTHR33823">
    <property type="entry name" value="RNA POLYMERASE-BINDING TRANSCRIPTION FACTOR DKSA-RELATED"/>
    <property type="match status" value="1"/>
</dbReference>
<protein>
    <submittedName>
        <fullName evidence="7">Conjugal transfer protein TraR</fullName>
    </submittedName>
</protein>
<evidence type="ECO:0000256" key="3">
    <source>
        <dbReference type="ARBA" id="ARBA00022833"/>
    </source>
</evidence>
<dbReference type="NCBIfam" id="TIGR02890">
    <property type="entry name" value="bacill_yteA"/>
    <property type="match status" value="1"/>
</dbReference>
<proteinExistence type="predicted"/>
<dbReference type="PROSITE" id="PS51128">
    <property type="entry name" value="ZF_DKSA_2"/>
    <property type="match status" value="1"/>
</dbReference>
<keyword evidence="1" id="KW-0479">Metal-binding</keyword>
<evidence type="ECO:0000313" key="7">
    <source>
        <dbReference type="EMBL" id="ATY85153.1"/>
    </source>
</evidence>
<dbReference type="AlphaFoldDB" id="A0A2K8N789"/>
<evidence type="ECO:0000256" key="1">
    <source>
        <dbReference type="ARBA" id="ARBA00022723"/>
    </source>
</evidence>
<keyword evidence="2" id="KW-0863">Zinc-finger</keyword>
<dbReference type="Pfam" id="PF01258">
    <property type="entry name" value="zf-dskA_traR"/>
    <property type="match status" value="1"/>
</dbReference>
<evidence type="ECO:0000259" key="6">
    <source>
        <dbReference type="Pfam" id="PF01258"/>
    </source>
</evidence>
<feature type="zinc finger region" description="dksA C4-type" evidence="4">
    <location>
        <begin position="89"/>
        <end position="113"/>
    </location>
</feature>
<dbReference type="SUPFAM" id="SSF109635">
    <property type="entry name" value="DnaK suppressor protein DksA, alpha-hairpin domain"/>
    <property type="match status" value="1"/>
</dbReference>
<dbReference type="Gene3D" id="1.20.120.910">
    <property type="entry name" value="DksA, coiled-coil domain"/>
    <property type="match status" value="1"/>
</dbReference>
<dbReference type="InterPro" id="IPR020458">
    <property type="entry name" value="Znf_DskA_TraR_CS"/>
</dbReference>
<dbReference type="Proteomes" id="UP000231932">
    <property type="component" value="Chromosome"/>
</dbReference>
<feature type="region of interest" description="Disordered" evidence="5">
    <location>
        <begin position="21"/>
        <end position="45"/>
    </location>
</feature>
<feature type="domain" description="Zinc finger DksA/TraR C4-type" evidence="6">
    <location>
        <begin position="84"/>
        <end position="117"/>
    </location>
</feature>
<dbReference type="InterPro" id="IPR037187">
    <property type="entry name" value="DnaK_N"/>
</dbReference>
<dbReference type="PANTHER" id="PTHR33823:SF4">
    <property type="entry name" value="GENERAL STRESS PROTEIN 16O"/>
    <property type="match status" value="1"/>
</dbReference>
<reference evidence="8" key="1">
    <citation type="submission" date="2017-11" db="EMBL/GenBank/DDBJ databases">
        <title>Complete Genome Sequence of Kyrpidia sp. Strain EA-1, a thermophilic, hydrogen-oxidizing Bacterium, isolated from the Azores.</title>
        <authorList>
            <person name="Reiner J.E."/>
            <person name="Lapp C.J."/>
            <person name="Bunk B."/>
            <person name="Gescher J."/>
        </authorList>
    </citation>
    <scope>NUCLEOTIDE SEQUENCE [LARGE SCALE GENOMIC DNA]</scope>
    <source>
        <strain evidence="8">EA-1</strain>
    </source>
</reference>
<evidence type="ECO:0000256" key="5">
    <source>
        <dbReference type="SAM" id="MobiDB-lite"/>
    </source>
</evidence>
<dbReference type="PROSITE" id="PS01102">
    <property type="entry name" value="ZF_DKSA_1"/>
    <property type="match status" value="1"/>
</dbReference>
<gene>
    <name evidence="7" type="ORF">CVV65_09615</name>
</gene>
<dbReference type="KEGG" id="kyr:CVV65_09615"/>
<evidence type="ECO:0000313" key="8">
    <source>
        <dbReference type="Proteomes" id="UP000231932"/>
    </source>
</evidence>
<dbReference type="EMBL" id="CP024955">
    <property type="protein sequence ID" value="ATY85153.1"/>
    <property type="molecule type" value="Genomic_DNA"/>
</dbReference>
<name>A0A2K8N789_9BACL</name>
<dbReference type="SUPFAM" id="SSF57716">
    <property type="entry name" value="Glucocorticoid receptor-like (DNA-binding domain)"/>
    <property type="match status" value="1"/>
</dbReference>
<dbReference type="InterPro" id="IPR000962">
    <property type="entry name" value="Znf_DskA_TraR"/>
</dbReference>
<dbReference type="OrthoDB" id="9811543at2"/>
<dbReference type="InterPro" id="IPR014240">
    <property type="entry name" value="YteA"/>
</dbReference>
<organism evidence="7 8">
    <name type="scientific">Kyrpidia spormannii</name>
    <dbReference type="NCBI Taxonomy" id="2055160"/>
    <lineage>
        <taxon>Bacteria</taxon>
        <taxon>Bacillati</taxon>
        <taxon>Bacillota</taxon>
        <taxon>Bacilli</taxon>
        <taxon>Bacillales</taxon>
        <taxon>Alicyclobacillaceae</taxon>
        <taxon>Kyrpidia</taxon>
    </lineage>
</organism>
<dbReference type="GO" id="GO:0008270">
    <property type="term" value="F:zinc ion binding"/>
    <property type="evidence" value="ECO:0007669"/>
    <property type="project" value="UniProtKB-KW"/>
</dbReference>
<evidence type="ECO:0000256" key="4">
    <source>
        <dbReference type="PROSITE-ProRule" id="PRU00510"/>
    </source>
</evidence>
<keyword evidence="8" id="KW-1185">Reference proteome</keyword>
<dbReference type="RefSeq" id="WP_100667946.1">
    <property type="nucleotide sequence ID" value="NZ_CP024955.1"/>
</dbReference>